<evidence type="ECO:0000313" key="5">
    <source>
        <dbReference type="EMBL" id="GBF34902.1"/>
    </source>
</evidence>
<dbReference type="PANTHER" id="PTHR30005:SF0">
    <property type="entry name" value="RETROGRADE REGULATION PROTEIN 2"/>
    <property type="match status" value="1"/>
</dbReference>
<proteinExistence type="inferred from homology"/>
<dbReference type="InterPro" id="IPR003695">
    <property type="entry name" value="Ppx_GppA_N"/>
</dbReference>
<dbReference type="SUPFAM" id="SSF53067">
    <property type="entry name" value="Actin-like ATPase domain"/>
    <property type="match status" value="2"/>
</dbReference>
<dbReference type="PIRSF" id="PIRSF001267">
    <property type="entry name" value="Pyrophosphatase_GppA_Ppx"/>
    <property type="match status" value="1"/>
</dbReference>
<reference evidence="6" key="1">
    <citation type="submission" date="2018-02" db="EMBL/GenBank/DDBJ databases">
        <title>Genome sequence of Desulfocucumis palustris strain NAW-5.</title>
        <authorList>
            <person name="Watanabe M."/>
            <person name="Kojima H."/>
            <person name="Fukui M."/>
        </authorList>
    </citation>
    <scope>NUCLEOTIDE SEQUENCE [LARGE SCALE GENOMIC DNA]</scope>
    <source>
        <strain evidence="6">NAW-5</strain>
    </source>
</reference>
<dbReference type="GO" id="GO:0016462">
    <property type="term" value="F:pyrophosphatase activity"/>
    <property type="evidence" value="ECO:0007669"/>
    <property type="project" value="TreeGrafter"/>
</dbReference>
<dbReference type="InterPro" id="IPR003607">
    <property type="entry name" value="HD/PDEase_dom"/>
</dbReference>
<evidence type="ECO:0000313" key="6">
    <source>
        <dbReference type="Proteomes" id="UP000239549"/>
    </source>
</evidence>
<name>A0A2L2XFI7_9FIRM</name>
<protein>
    <submittedName>
        <fullName evidence="5">Exopolyphosphatase</fullName>
    </submittedName>
</protein>
<feature type="domain" description="Ppx/GppA phosphatase C-terminal" evidence="4">
    <location>
        <begin position="329"/>
        <end position="471"/>
    </location>
</feature>
<keyword evidence="2" id="KW-0378">Hydrolase</keyword>
<dbReference type="Gene3D" id="3.30.420.150">
    <property type="entry name" value="Exopolyphosphatase. Domain 2"/>
    <property type="match status" value="1"/>
</dbReference>
<dbReference type="Gene3D" id="3.30.420.40">
    <property type="match status" value="1"/>
</dbReference>
<dbReference type="InterPro" id="IPR043129">
    <property type="entry name" value="ATPase_NBD"/>
</dbReference>
<evidence type="ECO:0000256" key="2">
    <source>
        <dbReference type="ARBA" id="ARBA00022801"/>
    </source>
</evidence>
<dbReference type="Proteomes" id="UP000239549">
    <property type="component" value="Unassembled WGS sequence"/>
</dbReference>
<evidence type="ECO:0000259" key="4">
    <source>
        <dbReference type="Pfam" id="PF21447"/>
    </source>
</evidence>
<dbReference type="AlphaFoldDB" id="A0A2L2XFI7"/>
<comment type="caution">
    <text evidence="5">The sequence shown here is derived from an EMBL/GenBank/DDBJ whole genome shotgun (WGS) entry which is preliminary data.</text>
</comment>
<gene>
    <name evidence="5" type="ORF">DCCM_4022</name>
</gene>
<dbReference type="CDD" id="cd00077">
    <property type="entry name" value="HDc"/>
    <property type="match status" value="1"/>
</dbReference>
<dbReference type="Pfam" id="PF02541">
    <property type="entry name" value="Ppx-GppA"/>
    <property type="match status" value="1"/>
</dbReference>
<evidence type="ECO:0000256" key="1">
    <source>
        <dbReference type="ARBA" id="ARBA00007125"/>
    </source>
</evidence>
<feature type="domain" description="Ppx/GppA phosphatase N-terminal" evidence="3">
    <location>
        <begin position="36"/>
        <end position="313"/>
    </location>
</feature>
<organism evidence="5 6">
    <name type="scientific">Desulfocucumis palustris</name>
    <dbReference type="NCBI Taxonomy" id="1898651"/>
    <lineage>
        <taxon>Bacteria</taxon>
        <taxon>Bacillati</taxon>
        <taxon>Bacillota</taxon>
        <taxon>Clostridia</taxon>
        <taxon>Eubacteriales</taxon>
        <taxon>Desulfocucumaceae</taxon>
        <taxon>Desulfocucumis</taxon>
    </lineage>
</organism>
<dbReference type="Gene3D" id="1.10.3210.10">
    <property type="entry name" value="Hypothetical protein af1432"/>
    <property type="match status" value="1"/>
</dbReference>
<dbReference type="SUPFAM" id="SSF109604">
    <property type="entry name" value="HD-domain/PDEase-like"/>
    <property type="match status" value="1"/>
</dbReference>
<evidence type="ECO:0000259" key="3">
    <source>
        <dbReference type="Pfam" id="PF02541"/>
    </source>
</evidence>
<dbReference type="CDD" id="cd24052">
    <property type="entry name" value="ASKHA_NBD_HpPPX-GppA-like"/>
    <property type="match status" value="1"/>
</dbReference>
<dbReference type="PANTHER" id="PTHR30005">
    <property type="entry name" value="EXOPOLYPHOSPHATASE"/>
    <property type="match status" value="1"/>
</dbReference>
<dbReference type="EMBL" id="BFAV01000153">
    <property type="protein sequence ID" value="GBF34902.1"/>
    <property type="molecule type" value="Genomic_DNA"/>
</dbReference>
<dbReference type="InterPro" id="IPR030673">
    <property type="entry name" value="PyroPPase_GppA_Ppx"/>
</dbReference>
<comment type="similarity">
    <text evidence="1">Belongs to the GppA/Ppx family.</text>
</comment>
<keyword evidence="6" id="KW-1185">Reference proteome</keyword>
<dbReference type="InterPro" id="IPR050273">
    <property type="entry name" value="GppA/Ppx_hydrolase"/>
</dbReference>
<dbReference type="InterPro" id="IPR048950">
    <property type="entry name" value="Ppx_GppA_C"/>
</dbReference>
<dbReference type="Pfam" id="PF21447">
    <property type="entry name" value="Ppx-GppA_III"/>
    <property type="match status" value="1"/>
</dbReference>
<accession>A0A2L2XFI7</accession>
<sequence length="518" mass="56849">MCYNFSKMEDIMSTTVGIIDLGSNSIRLTLMQTGADGSYKLLDEIKETARIGENMGPERVIKPPAVERAVRTVRLLHRFSRANNVDTMFGVATAAVRSAVNGVQVLETIKNETGLSFRILSGREEARYAYLGVANTLDIKDGLVVDIGGGSTELILCRDRKMVCWASLPYGAVNLTENHLSAPGSGTGGLERLESCLCSAWRELSWLESARGLELLGVGGTMRSLGRIDRKQINYSLNILHGYFLPSGRVNAICGLLRDMPVEQRKHIPGLSKERADIILAGAAAVSALLAFTGSPGIRISGSGVREGVFFEHFHGGGPGPVVDDVAGQSVQNFMSLYRVRRQHALQVAKLSLSLFDQLVSIHGYGSWERRLLGFAALLHDTGNVVSNFAHNKHTLYILLNARLDGLSHRETVLVALIAACHGKIELKPLLQQYGDILEPGDDILVRRLGILVKMAENLDRSESGVVEELVCSIGEKEVLMKCKTRDDAGLEIRELYKNVTNFNKVYGKRFRFPKEDV</sequence>